<dbReference type="EMBL" id="LAZR01023204">
    <property type="protein sequence ID" value="KKL79323.1"/>
    <property type="molecule type" value="Genomic_DNA"/>
</dbReference>
<evidence type="ECO:0000313" key="1">
    <source>
        <dbReference type="EMBL" id="KKL79323.1"/>
    </source>
</evidence>
<dbReference type="AlphaFoldDB" id="A0A0F9EZ01"/>
<proteinExistence type="predicted"/>
<gene>
    <name evidence="1" type="ORF">LCGC14_2016010</name>
</gene>
<sequence length="211" mass="24669">MRYTGTREKNRKRLAKMANEAFVDHKLVPEQISTSLKMWYCGEKGTRMYSFRVIAGPGMLLVYGDVGNFMLQAHDHDLIPWIRGAIKSENYVIRKMVRKHKVFLDDEAELLLQRLVNDAEECDLTDDDEVGKVRDFTNRVRDRWDREYDEEHEFCKAFYEEGGEASYLESVMGHELSVYWTIECLKKFVELYNEHEAGNEEGLCSSFAALT</sequence>
<accession>A0A0F9EZ01</accession>
<comment type="caution">
    <text evidence="1">The sequence shown here is derived from an EMBL/GenBank/DDBJ whole genome shotgun (WGS) entry which is preliminary data.</text>
</comment>
<name>A0A0F9EZ01_9ZZZZ</name>
<organism evidence="1">
    <name type="scientific">marine sediment metagenome</name>
    <dbReference type="NCBI Taxonomy" id="412755"/>
    <lineage>
        <taxon>unclassified sequences</taxon>
        <taxon>metagenomes</taxon>
        <taxon>ecological metagenomes</taxon>
    </lineage>
</organism>
<reference evidence="1" key="1">
    <citation type="journal article" date="2015" name="Nature">
        <title>Complex archaea that bridge the gap between prokaryotes and eukaryotes.</title>
        <authorList>
            <person name="Spang A."/>
            <person name="Saw J.H."/>
            <person name="Jorgensen S.L."/>
            <person name="Zaremba-Niedzwiedzka K."/>
            <person name="Martijn J."/>
            <person name="Lind A.E."/>
            <person name="van Eijk R."/>
            <person name="Schleper C."/>
            <person name="Guy L."/>
            <person name="Ettema T.J."/>
        </authorList>
    </citation>
    <scope>NUCLEOTIDE SEQUENCE</scope>
</reference>
<protein>
    <submittedName>
        <fullName evidence="1">Uncharacterized protein</fullName>
    </submittedName>
</protein>